<evidence type="ECO:0000259" key="1">
    <source>
        <dbReference type="PROSITE" id="PS51704"/>
    </source>
</evidence>
<dbReference type="InterPro" id="IPR030395">
    <property type="entry name" value="GP_PDE_dom"/>
</dbReference>
<evidence type="ECO:0000313" key="2">
    <source>
        <dbReference type="EMBL" id="SEK17819.1"/>
    </source>
</evidence>
<dbReference type="InterPro" id="IPR017946">
    <property type="entry name" value="PLC-like_Pdiesterase_TIM-brl"/>
</dbReference>
<accession>A0A1H7EVD9</accession>
<dbReference type="Gene3D" id="3.20.20.190">
    <property type="entry name" value="Phosphatidylinositol (PI) phosphodiesterase"/>
    <property type="match status" value="1"/>
</dbReference>
<dbReference type="Pfam" id="PF03009">
    <property type="entry name" value="GDPD"/>
    <property type="match status" value="1"/>
</dbReference>
<reference evidence="3" key="1">
    <citation type="submission" date="2016-10" db="EMBL/GenBank/DDBJ databases">
        <authorList>
            <person name="Varghese N."/>
        </authorList>
    </citation>
    <scope>NUCLEOTIDE SEQUENCE [LARGE SCALE GENOMIC DNA]</scope>
    <source>
        <strain evidence="3">ACV-9</strain>
    </source>
</reference>
<dbReference type="Proteomes" id="UP000182321">
    <property type="component" value="Unassembled WGS sequence"/>
</dbReference>
<sequence>MWRLNAAWKLLKIWIDVTKARKRGNKPMNKPLVFAHRGASGYFPENTIPAFKEAVRMGADGIELDIHKTKDGQLVVIHDEKIDRTSNGKGDVKDFTLEELRKFNYNATHPECKEAPIPTMREVFELIKPTNLIINIELKTGIVFYEGIEADILAMTKEFGMEDRVIYSSFNHYSVMKIKELDPTARTGFLYMDGTLNMPEYGKEHGVEALHPALYNVQYPNYVQRCHELGLKINTWTVNSKQYMHMACEMGLDGIITNYPDKALEIVNSYNWD</sequence>
<dbReference type="SUPFAM" id="SSF51695">
    <property type="entry name" value="PLC-like phosphodiesterases"/>
    <property type="match status" value="1"/>
</dbReference>
<name>A0A1H7EVD9_9FIRM</name>
<evidence type="ECO:0000313" key="3">
    <source>
        <dbReference type="Proteomes" id="UP000182321"/>
    </source>
</evidence>
<feature type="domain" description="GP-PDE" evidence="1">
    <location>
        <begin position="31"/>
        <end position="267"/>
    </location>
</feature>
<dbReference type="GO" id="GO:0006629">
    <property type="term" value="P:lipid metabolic process"/>
    <property type="evidence" value="ECO:0007669"/>
    <property type="project" value="InterPro"/>
</dbReference>
<keyword evidence="3" id="KW-1185">Reference proteome</keyword>
<proteinExistence type="predicted"/>
<dbReference type="PANTHER" id="PTHR46211">
    <property type="entry name" value="GLYCEROPHOSPHORYL DIESTER PHOSPHODIESTERASE"/>
    <property type="match status" value="1"/>
</dbReference>
<dbReference type="CDD" id="cd08563">
    <property type="entry name" value="GDPD_TtGDE_like"/>
    <property type="match status" value="1"/>
</dbReference>
<dbReference type="PANTHER" id="PTHR46211:SF1">
    <property type="entry name" value="GLYCEROPHOSPHODIESTER PHOSPHODIESTERASE, CYTOPLASMIC"/>
    <property type="match status" value="1"/>
</dbReference>
<dbReference type="PROSITE" id="PS51704">
    <property type="entry name" value="GP_PDE"/>
    <property type="match status" value="1"/>
</dbReference>
<gene>
    <name evidence="2" type="ORF">SAMN02910377_00114</name>
</gene>
<dbReference type="eggNOG" id="COG0584">
    <property type="taxonomic scope" value="Bacteria"/>
</dbReference>
<organism evidence="2 3">
    <name type="scientific">Pseudobutyrivibrio ruminis</name>
    <dbReference type="NCBI Taxonomy" id="46206"/>
    <lineage>
        <taxon>Bacteria</taxon>
        <taxon>Bacillati</taxon>
        <taxon>Bacillota</taxon>
        <taxon>Clostridia</taxon>
        <taxon>Lachnospirales</taxon>
        <taxon>Lachnospiraceae</taxon>
        <taxon>Pseudobutyrivibrio</taxon>
    </lineage>
</organism>
<protein>
    <submittedName>
        <fullName evidence="2">Glycerophosphoryl diester phosphodiesterase</fullName>
    </submittedName>
</protein>
<dbReference type="AlphaFoldDB" id="A0A1H7EVD9"/>
<dbReference type="GO" id="GO:0008081">
    <property type="term" value="F:phosphoric diester hydrolase activity"/>
    <property type="evidence" value="ECO:0007669"/>
    <property type="project" value="InterPro"/>
</dbReference>
<dbReference type="EMBL" id="FNZX01000003">
    <property type="protein sequence ID" value="SEK17819.1"/>
    <property type="molecule type" value="Genomic_DNA"/>
</dbReference>